<dbReference type="EMBL" id="HACG01040011">
    <property type="protein sequence ID" value="CEK86876.1"/>
    <property type="molecule type" value="Transcribed_RNA"/>
</dbReference>
<dbReference type="AlphaFoldDB" id="A0A0B7B3K5"/>
<evidence type="ECO:0000313" key="1">
    <source>
        <dbReference type="EMBL" id="CEK86876.1"/>
    </source>
</evidence>
<reference evidence="1" key="1">
    <citation type="submission" date="2014-12" db="EMBL/GenBank/DDBJ databases">
        <title>Insight into the proteome of Arion vulgaris.</title>
        <authorList>
            <person name="Aradska J."/>
            <person name="Bulat T."/>
            <person name="Smidak R."/>
            <person name="Sarate P."/>
            <person name="Gangsoo J."/>
            <person name="Sialana F."/>
            <person name="Bilban M."/>
            <person name="Lubec G."/>
        </authorList>
    </citation>
    <scope>NUCLEOTIDE SEQUENCE</scope>
    <source>
        <tissue evidence="1">Skin</tissue>
    </source>
</reference>
<gene>
    <name evidence="1" type="primary">ORF156088</name>
</gene>
<organism evidence="1">
    <name type="scientific">Arion vulgaris</name>
    <dbReference type="NCBI Taxonomy" id="1028688"/>
    <lineage>
        <taxon>Eukaryota</taxon>
        <taxon>Metazoa</taxon>
        <taxon>Spiralia</taxon>
        <taxon>Lophotrochozoa</taxon>
        <taxon>Mollusca</taxon>
        <taxon>Gastropoda</taxon>
        <taxon>Heterobranchia</taxon>
        <taxon>Euthyneura</taxon>
        <taxon>Panpulmonata</taxon>
        <taxon>Eupulmonata</taxon>
        <taxon>Stylommatophora</taxon>
        <taxon>Helicina</taxon>
        <taxon>Arionoidea</taxon>
        <taxon>Arionidae</taxon>
        <taxon>Arion</taxon>
    </lineage>
</organism>
<protein>
    <submittedName>
        <fullName evidence="1">Uncharacterized protein</fullName>
    </submittedName>
</protein>
<accession>A0A0B7B3K5</accession>
<sequence length="49" mass="5579">TILCSPYEPQHKRIVVTCCPSTPKFPVCFQFYAVKLTSTPDFAVWISEV</sequence>
<proteinExistence type="predicted"/>
<feature type="non-terminal residue" evidence="1">
    <location>
        <position position="1"/>
    </location>
</feature>
<name>A0A0B7B3K5_9EUPU</name>